<feature type="domain" description="Transcription regulator PadR N-terminal" evidence="1">
    <location>
        <begin position="6"/>
        <end position="79"/>
    </location>
</feature>
<dbReference type="InterPro" id="IPR036388">
    <property type="entry name" value="WH-like_DNA-bd_sf"/>
</dbReference>
<dbReference type="Gene3D" id="1.10.10.10">
    <property type="entry name" value="Winged helix-like DNA-binding domain superfamily/Winged helix DNA-binding domain"/>
    <property type="match status" value="1"/>
</dbReference>
<organism evidence="2 3">
    <name type="scientific">Ectobacillus ponti</name>
    <dbReference type="NCBI Taxonomy" id="2961894"/>
    <lineage>
        <taxon>Bacteria</taxon>
        <taxon>Bacillati</taxon>
        <taxon>Bacillota</taxon>
        <taxon>Bacilli</taxon>
        <taxon>Bacillales</taxon>
        <taxon>Bacillaceae</taxon>
        <taxon>Ectobacillus</taxon>
    </lineage>
</organism>
<proteinExistence type="predicted"/>
<dbReference type="InterPro" id="IPR036390">
    <property type="entry name" value="WH_DNA-bd_sf"/>
</dbReference>
<dbReference type="SUPFAM" id="SSF46785">
    <property type="entry name" value="Winged helix' DNA-binding domain"/>
    <property type="match status" value="1"/>
</dbReference>
<accession>A0AA42BNE9</accession>
<dbReference type="RefSeq" id="WP_254757820.1">
    <property type="nucleotide sequence ID" value="NZ_JANCLT010000002.1"/>
</dbReference>
<evidence type="ECO:0000313" key="3">
    <source>
        <dbReference type="Proteomes" id="UP001156102"/>
    </source>
</evidence>
<dbReference type="PANTHER" id="PTHR43252:SF2">
    <property type="entry name" value="TRANSCRIPTION REGULATOR, PADR-LIKE FAMILY"/>
    <property type="match status" value="1"/>
</dbReference>
<gene>
    <name evidence="2" type="ORF">NK662_05100</name>
</gene>
<protein>
    <submittedName>
        <fullName evidence="2">PadR family transcriptional regulator</fullName>
    </submittedName>
</protein>
<keyword evidence="3" id="KW-1185">Reference proteome</keyword>
<dbReference type="Pfam" id="PF03551">
    <property type="entry name" value="PadR"/>
    <property type="match status" value="1"/>
</dbReference>
<dbReference type="InterPro" id="IPR005149">
    <property type="entry name" value="Tscrpt_reg_PadR_N"/>
</dbReference>
<dbReference type="EMBL" id="JANCLT010000002">
    <property type="protein sequence ID" value="MCP8967915.1"/>
    <property type="molecule type" value="Genomic_DNA"/>
</dbReference>
<evidence type="ECO:0000259" key="1">
    <source>
        <dbReference type="Pfam" id="PF03551"/>
    </source>
</evidence>
<dbReference type="AlphaFoldDB" id="A0AA42BNE9"/>
<dbReference type="Proteomes" id="UP001156102">
    <property type="component" value="Unassembled WGS sequence"/>
</dbReference>
<sequence length="178" mass="20156">MTRLMVLGLLRMKPMSGYEMQQLLQTSATDRWAGILPGSIYHALKKMDGEGLVRVASVETTGHRSKAIYEITEAGREEYGRLLVESFRTPSVHLPVGLYTGLSLLYMSPEAEGIEEALQEQLQALIQQREALEAGFRMKAEHMPPNRMMELTVQNMLQQYDLQIDFLQQILLEPGTDT</sequence>
<name>A0AA42BNE9_9BACI</name>
<reference evidence="2" key="1">
    <citation type="submission" date="2022-07" db="EMBL/GenBank/DDBJ databases">
        <authorList>
            <person name="Li W.-J."/>
            <person name="Deng Q.-Q."/>
        </authorList>
    </citation>
    <scope>NUCLEOTIDE SEQUENCE</scope>
    <source>
        <strain evidence="2">SYSU M60031</strain>
    </source>
</reference>
<comment type="caution">
    <text evidence="2">The sequence shown here is derived from an EMBL/GenBank/DDBJ whole genome shotgun (WGS) entry which is preliminary data.</text>
</comment>
<dbReference type="PANTHER" id="PTHR43252">
    <property type="entry name" value="TRANSCRIPTIONAL REGULATOR YQJI"/>
    <property type="match status" value="1"/>
</dbReference>
<evidence type="ECO:0000313" key="2">
    <source>
        <dbReference type="EMBL" id="MCP8967915.1"/>
    </source>
</evidence>